<dbReference type="SUPFAM" id="SSF50129">
    <property type="entry name" value="GroES-like"/>
    <property type="match status" value="1"/>
</dbReference>
<accession>A0A1I4ZYC8</accession>
<dbReference type="RefSeq" id="WP_218151826.1">
    <property type="nucleotide sequence ID" value="NZ_FOVM01000002.1"/>
</dbReference>
<evidence type="ECO:0000256" key="5">
    <source>
        <dbReference type="ARBA" id="ARBA00022833"/>
    </source>
</evidence>
<dbReference type="GO" id="GO:0046872">
    <property type="term" value="F:metal ion binding"/>
    <property type="evidence" value="ECO:0007669"/>
    <property type="project" value="UniProtKB-KW"/>
</dbReference>
<evidence type="ECO:0000256" key="6">
    <source>
        <dbReference type="ARBA" id="ARBA00023002"/>
    </source>
</evidence>
<dbReference type="PANTHER" id="PTHR42940:SF8">
    <property type="entry name" value="VACUOLAR PROTEIN SORTING-ASSOCIATED PROTEIN 11"/>
    <property type="match status" value="1"/>
</dbReference>
<dbReference type="InterPro" id="IPR013154">
    <property type="entry name" value="ADH-like_N"/>
</dbReference>
<comment type="catalytic activity">
    <reaction evidence="7">
        <text>a secondary alcohol + NAD(+) = a ketone + NADH + H(+)</text>
        <dbReference type="Rhea" id="RHEA:10740"/>
        <dbReference type="ChEBI" id="CHEBI:15378"/>
        <dbReference type="ChEBI" id="CHEBI:17087"/>
        <dbReference type="ChEBI" id="CHEBI:35681"/>
        <dbReference type="ChEBI" id="CHEBI:57540"/>
        <dbReference type="ChEBI" id="CHEBI:57945"/>
        <dbReference type="EC" id="1.1.1.1"/>
    </reaction>
</comment>
<evidence type="ECO:0000256" key="8">
    <source>
        <dbReference type="ARBA" id="ARBA00049243"/>
    </source>
</evidence>
<keyword evidence="6" id="KW-0560">Oxidoreductase</keyword>
<dbReference type="GO" id="GO:0004022">
    <property type="term" value="F:alcohol dehydrogenase (NAD+) activity"/>
    <property type="evidence" value="ECO:0007669"/>
    <property type="project" value="UniProtKB-EC"/>
</dbReference>
<evidence type="ECO:0000256" key="1">
    <source>
        <dbReference type="ARBA" id="ARBA00001947"/>
    </source>
</evidence>
<evidence type="ECO:0000256" key="2">
    <source>
        <dbReference type="ARBA" id="ARBA00008072"/>
    </source>
</evidence>
<dbReference type="GO" id="GO:0005737">
    <property type="term" value="C:cytoplasm"/>
    <property type="evidence" value="ECO:0007669"/>
    <property type="project" value="TreeGrafter"/>
</dbReference>
<dbReference type="Gene3D" id="3.40.50.720">
    <property type="entry name" value="NAD(P)-binding Rossmann-like Domain"/>
    <property type="match status" value="1"/>
</dbReference>
<dbReference type="Proteomes" id="UP000198867">
    <property type="component" value="Unassembled WGS sequence"/>
</dbReference>
<dbReference type="InterPro" id="IPR011032">
    <property type="entry name" value="GroES-like_sf"/>
</dbReference>
<dbReference type="InterPro" id="IPR036291">
    <property type="entry name" value="NAD(P)-bd_dom_sf"/>
</dbReference>
<dbReference type="Pfam" id="PF08240">
    <property type="entry name" value="ADH_N"/>
    <property type="match status" value="1"/>
</dbReference>
<reference evidence="12" key="1">
    <citation type="submission" date="2016-10" db="EMBL/GenBank/DDBJ databases">
        <authorList>
            <person name="Varghese N."/>
            <person name="Submissions S."/>
        </authorList>
    </citation>
    <scope>NUCLEOTIDE SEQUENCE [LARGE SCALE GENOMIC DNA]</scope>
    <source>
        <strain evidence="12">CGMCC 1.11101</strain>
    </source>
</reference>
<comment type="catalytic activity">
    <reaction evidence="8">
        <text>a primary alcohol + NAD(+) = an aldehyde + NADH + H(+)</text>
        <dbReference type="Rhea" id="RHEA:10736"/>
        <dbReference type="ChEBI" id="CHEBI:15378"/>
        <dbReference type="ChEBI" id="CHEBI:15734"/>
        <dbReference type="ChEBI" id="CHEBI:17478"/>
        <dbReference type="ChEBI" id="CHEBI:57540"/>
        <dbReference type="ChEBI" id="CHEBI:57945"/>
        <dbReference type="EC" id="1.1.1.1"/>
    </reaction>
</comment>
<sequence length="338" mass="36048">MTDMRAWVTTDTPGILELSSRTIPRPGGDEVLVEVEACGVCRTDLHVIDRELPVHRPGVVPGHQVVGRVRDVGRSVQRLRRGDRVGVAWLRRTCGTCRWCREGRENLCPGSRYTGWDDDGGYAEYACVAENFAYRLSNEDDPVDIAPLLCSGIIGYRALTRANLVPGGRLGLYGYGSSAHITGQLAVAAGAEVFVMTRGEENQGLARQLGAAFVGDATARAPVPLDSAIVFAPAGELVPVALQATERGGTVVLAGIHMSDIPAMSYEANLFHERDLRTVTANTRADGAAFLRLARNLGLTPTVTRFPFTGARNALNQLRAGAVSGSLVVTSAAPVVSQ</sequence>
<keyword evidence="5" id="KW-0862">Zinc</keyword>
<gene>
    <name evidence="11" type="ORF">SAMN05216219_1184</name>
</gene>
<organism evidence="11 12">
    <name type="scientific">Mycetocola miduiensis</name>
    <dbReference type="NCBI Taxonomy" id="995034"/>
    <lineage>
        <taxon>Bacteria</taxon>
        <taxon>Bacillati</taxon>
        <taxon>Actinomycetota</taxon>
        <taxon>Actinomycetes</taxon>
        <taxon>Micrococcales</taxon>
        <taxon>Microbacteriaceae</taxon>
        <taxon>Mycetocola</taxon>
    </lineage>
</organism>
<feature type="domain" description="Alcohol dehydrogenase-like C-terminal" evidence="9">
    <location>
        <begin position="180"/>
        <end position="293"/>
    </location>
</feature>
<dbReference type="PANTHER" id="PTHR42940">
    <property type="entry name" value="ALCOHOL DEHYDROGENASE 1-RELATED"/>
    <property type="match status" value="1"/>
</dbReference>
<name>A0A1I4ZYC8_9MICO</name>
<feature type="domain" description="Alcohol dehydrogenase-like N-terminal" evidence="10">
    <location>
        <begin position="29"/>
        <end position="136"/>
    </location>
</feature>
<evidence type="ECO:0000256" key="3">
    <source>
        <dbReference type="ARBA" id="ARBA00013190"/>
    </source>
</evidence>
<keyword evidence="4" id="KW-0479">Metal-binding</keyword>
<evidence type="ECO:0000256" key="4">
    <source>
        <dbReference type="ARBA" id="ARBA00022723"/>
    </source>
</evidence>
<proteinExistence type="inferred from homology"/>
<evidence type="ECO:0000259" key="10">
    <source>
        <dbReference type="Pfam" id="PF08240"/>
    </source>
</evidence>
<dbReference type="Pfam" id="PF00107">
    <property type="entry name" value="ADH_zinc_N"/>
    <property type="match status" value="1"/>
</dbReference>
<keyword evidence="12" id="KW-1185">Reference proteome</keyword>
<dbReference type="SUPFAM" id="SSF51735">
    <property type="entry name" value="NAD(P)-binding Rossmann-fold domains"/>
    <property type="match status" value="1"/>
</dbReference>
<dbReference type="NCBIfam" id="TIGR02822">
    <property type="entry name" value="adh_fam_2"/>
    <property type="match status" value="1"/>
</dbReference>
<evidence type="ECO:0000313" key="11">
    <source>
        <dbReference type="EMBL" id="SFN55202.1"/>
    </source>
</evidence>
<evidence type="ECO:0000256" key="7">
    <source>
        <dbReference type="ARBA" id="ARBA00049164"/>
    </source>
</evidence>
<comment type="cofactor">
    <cofactor evidence="1">
        <name>Zn(2+)</name>
        <dbReference type="ChEBI" id="CHEBI:29105"/>
    </cofactor>
</comment>
<protein>
    <recommendedName>
        <fullName evidence="3">alcohol dehydrogenase</fullName>
        <ecNumber evidence="3">1.1.1.1</ecNumber>
    </recommendedName>
</protein>
<evidence type="ECO:0000313" key="12">
    <source>
        <dbReference type="Proteomes" id="UP000198867"/>
    </source>
</evidence>
<dbReference type="STRING" id="995034.SAMN05216219_1184"/>
<comment type="similarity">
    <text evidence="2">Belongs to the zinc-containing alcohol dehydrogenase family.</text>
</comment>
<dbReference type="Gene3D" id="3.90.180.10">
    <property type="entry name" value="Medium-chain alcohol dehydrogenases, catalytic domain"/>
    <property type="match status" value="1"/>
</dbReference>
<dbReference type="AlphaFoldDB" id="A0A1I4ZYC8"/>
<dbReference type="EMBL" id="FOVM01000002">
    <property type="protein sequence ID" value="SFN55202.1"/>
    <property type="molecule type" value="Genomic_DNA"/>
</dbReference>
<evidence type="ECO:0000259" key="9">
    <source>
        <dbReference type="Pfam" id="PF00107"/>
    </source>
</evidence>
<dbReference type="InterPro" id="IPR014187">
    <property type="entry name" value="ADH_Zn_typ-2"/>
</dbReference>
<dbReference type="EC" id="1.1.1.1" evidence="3"/>
<dbReference type="InterPro" id="IPR013149">
    <property type="entry name" value="ADH-like_C"/>
</dbReference>